<accession>A0A9F7RBL0</accession>
<dbReference type="RefSeq" id="XP_053533518.1">
    <property type="nucleotide sequence ID" value="XM_053677543.1"/>
</dbReference>
<gene>
    <name evidence="5" type="primary">LOC108260593</name>
</gene>
<dbReference type="InterPro" id="IPR016186">
    <property type="entry name" value="C-type_lectin-like/link_sf"/>
</dbReference>
<protein>
    <submittedName>
        <fullName evidence="5">C-type lectin domain family 4 member M</fullName>
    </submittedName>
</protein>
<evidence type="ECO:0000259" key="3">
    <source>
        <dbReference type="PROSITE" id="PS50041"/>
    </source>
</evidence>
<dbReference type="InterPro" id="IPR033989">
    <property type="entry name" value="CD209-like_CTLD"/>
</dbReference>
<sequence length="303" mass="34874">MEVREKDADSESIYMNVEDAEETSNQSEIYENIYLNRTTEIPGSTGACERRKVNCSNMASVGLGFLCVLLLAVIVLLCIKHNKEMQQIQSGNDNMTIERDRLQSSYNIVTSERNRLQSSYNIVTSERNRLQSSYNIVTSERNRLQNSYNALKYEKDAIQKKLTEIDSCPSGWTRFLSSCYRVSPFKNTWEESRHECRRTGADLVIINSREEQQFVSGLGLNVWIGLTDREQEGEWKWVDNTPLESGYWKNNEPNNIVYLYADEDCAEVISNIGSSSVISNWNDIHCNRYSNGLCEKKIRCSTQ</sequence>
<reference evidence="5" key="2">
    <citation type="submission" date="2025-08" db="UniProtKB">
        <authorList>
            <consortium name="RefSeq"/>
        </authorList>
    </citation>
    <scope>IDENTIFICATION</scope>
    <source>
        <tissue evidence="5">Blood</tissue>
    </source>
</reference>
<evidence type="ECO:0000313" key="4">
    <source>
        <dbReference type="Proteomes" id="UP000221080"/>
    </source>
</evidence>
<dbReference type="InterPro" id="IPR001304">
    <property type="entry name" value="C-type_lectin-like"/>
</dbReference>
<dbReference type="SUPFAM" id="SSF56436">
    <property type="entry name" value="C-type lectin-like"/>
    <property type="match status" value="1"/>
</dbReference>
<feature type="transmembrane region" description="Helical" evidence="2">
    <location>
        <begin position="59"/>
        <end position="79"/>
    </location>
</feature>
<feature type="domain" description="C-type lectin" evidence="3">
    <location>
        <begin position="175"/>
        <end position="295"/>
    </location>
</feature>
<evidence type="ECO:0000256" key="1">
    <source>
        <dbReference type="ARBA" id="ARBA00022734"/>
    </source>
</evidence>
<dbReference type="PANTHER" id="PTHR22803">
    <property type="entry name" value="MANNOSE, PHOSPHOLIPASE, LECTIN RECEPTOR RELATED"/>
    <property type="match status" value="1"/>
</dbReference>
<dbReference type="InterPro" id="IPR050111">
    <property type="entry name" value="C-type_lectin/snaclec_domain"/>
</dbReference>
<keyword evidence="2" id="KW-1133">Transmembrane helix</keyword>
<name>A0A9F7RBL0_ICTPU</name>
<dbReference type="GO" id="GO:0030246">
    <property type="term" value="F:carbohydrate binding"/>
    <property type="evidence" value="ECO:0007669"/>
    <property type="project" value="UniProtKB-KW"/>
</dbReference>
<dbReference type="PROSITE" id="PS50041">
    <property type="entry name" value="C_TYPE_LECTIN_2"/>
    <property type="match status" value="1"/>
</dbReference>
<keyword evidence="2" id="KW-0472">Membrane</keyword>
<dbReference type="InterPro" id="IPR016187">
    <property type="entry name" value="CTDL_fold"/>
</dbReference>
<organism evidence="4 5">
    <name type="scientific">Ictalurus punctatus</name>
    <name type="common">Channel catfish</name>
    <name type="synonym">Silurus punctatus</name>
    <dbReference type="NCBI Taxonomy" id="7998"/>
    <lineage>
        <taxon>Eukaryota</taxon>
        <taxon>Metazoa</taxon>
        <taxon>Chordata</taxon>
        <taxon>Craniata</taxon>
        <taxon>Vertebrata</taxon>
        <taxon>Euteleostomi</taxon>
        <taxon>Actinopterygii</taxon>
        <taxon>Neopterygii</taxon>
        <taxon>Teleostei</taxon>
        <taxon>Ostariophysi</taxon>
        <taxon>Siluriformes</taxon>
        <taxon>Ictaluridae</taxon>
        <taxon>Ictalurus</taxon>
    </lineage>
</organism>
<proteinExistence type="predicted"/>
<dbReference type="Gene3D" id="3.10.100.10">
    <property type="entry name" value="Mannose-Binding Protein A, subunit A"/>
    <property type="match status" value="1"/>
</dbReference>
<evidence type="ECO:0000313" key="5">
    <source>
        <dbReference type="RefSeq" id="XP_053533518.1"/>
    </source>
</evidence>
<keyword evidence="4" id="KW-1185">Reference proteome</keyword>
<dbReference type="CDD" id="cd03590">
    <property type="entry name" value="CLECT_DC-SIGN_like"/>
    <property type="match status" value="1"/>
</dbReference>
<dbReference type="Gene3D" id="1.20.5.400">
    <property type="match status" value="2"/>
</dbReference>
<keyword evidence="1" id="KW-0430">Lectin</keyword>
<dbReference type="GeneID" id="108260593"/>
<dbReference type="Proteomes" id="UP000221080">
    <property type="component" value="Chromosome 29"/>
</dbReference>
<dbReference type="AlphaFoldDB" id="A0A9F7RBL0"/>
<reference evidence="4" key="1">
    <citation type="journal article" date="2016" name="Nat. Commun.">
        <title>The channel catfish genome sequence provides insights into the evolution of scale formation in teleosts.</title>
        <authorList>
            <person name="Liu Z."/>
            <person name="Liu S."/>
            <person name="Yao J."/>
            <person name="Bao L."/>
            <person name="Zhang J."/>
            <person name="Li Y."/>
            <person name="Jiang C."/>
            <person name="Sun L."/>
            <person name="Wang R."/>
            <person name="Zhang Y."/>
            <person name="Zhou T."/>
            <person name="Zeng Q."/>
            <person name="Fu Q."/>
            <person name="Gao S."/>
            <person name="Li N."/>
            <person name="Koren S."/>
            <person name="Jiang Y."/>
            <person name="Zimin A."/>
            <person name="Xu P."/>
            <person name="Phillippy A.M."/>
            <person name="Geng X."/>
            <person name="Song L."/>
            <person name="Sun F."/>
            <person name="Li C."/>
            <person name="Wang X."/>
            <person name="Chen A."/>
            <person name="Jin Y."/>
            <person name="Yuan Z."/>
            <person name="Yang Y."/>
            <person name="Tan S."/>
            <person name="Peatman E."/>
            <person name="Lu J."/>
            <person name="Qin Z."/>
            <person name="Dunham R."/>
            <person name="Li Z."/>
            <person name="Sonstegard T."/>
            <person name="Feng J."/>
            <person name="Danzmann R.G."/>
            <person name="Schroeder S."/>
            <person name="Scheffler B."/>
            <person name="Duke M.V."/>
            <person name="Ballard L."/>
            <person name="Kucuktas H."/>
            <person name="Kaltenboeck L."/>
            <person name="Liu H."/>
            <person name="Armbruster J."/>
            <person name="Xie Y."/>
            <person name="Kirby M.L."/>
            <person name="Tian Y."/>
            <person name="Flanagan M.E."/>
            <person name="Mu W."/>
            <person name="Waldbieser G.C."/>
        </authorList>
    </citation>
    <scope>NUCLEOTIDE SEQUENCE [LARGE SCALE GENOMIC DNA]</scope>
    <source>
        <strain evidence="4">SDA103</strain>
    </source>
</reference>
<evidence type="ECO:0000256" key="2">
    <source>
        <dbReference type="SAM" id="Phobius"/>
    </source>
</evidence>
<dbReference type="SMART" id="SM00034">
    <property type="entry name" value="CLECT"/>
    <property type="match status" value="1"/>
</dbReference>
<keyword evidence="2" id="KW-0812">Transmembrane</keyword>
<dbReference type="KEGG" id="ipu:108260593"/>
<dbReference type="Pfam" id="PF00059">
    <property type="entry name" value="Lectin_C"/>
    <property type="match status" value="1"/>
</dbReference>
<dbReference type="OrthoDB" id="6337382at2759"/>